<dbReference type="PANTHER" id="PTHR31793">
    <property type="entry name" value="4-HYDROXYBENZOYL-COA THIOESTERASE FAMILY MEMBER"/>
    <property type="match status" value="1"/>
</dbReference>
<name>A0AAC9NMC4_VIRHA</name>
<dbReference type="KEGG" id="vhl:BME96_17505"/>
<proteinExistence type="predicted"/>
<dbReference type="CDD" id="cd00586">
    <property type="entry name" value="4HBT"/>
    <property type="match status" value="1"/>
</dbReference>
<dbReference type="AlphaFoldDB" id="A0AAC9NMC4"/>
<dbReference type="EMBL" id="CP017962">
    <property type="protein sequence ID" value="APC49883.1"/>
    <property type="molecule type" value="Genomic_DNA"/>
</dbReference>
<dbReference type="Pfam" id="PF13279">
    <property type="entry name" value="4HBT_2"/>
    <property type="match status" value="1"/>
</dbReference>
<dbReference type="Proteomes" id="UP000182945">
    <property type="component" value="Chromosome"/>
</dbReference>
<dbReference type="Gene3D" id="3.10.129.10">
    <property type="entry name" value="Hotdog Thioesterase"/>
    <property type="match status" value="1"/>
</dbReference>
<evidence type="ECO:0000256" key="1">
    <source>
        <dbReference type="SAM" id="MobiDB-lite"/>
    </source>
</evidence>
<reference evidence="2 3" key="1">
    <citation type="submission" date="2016-11" db="EMBL/GenBank/DDBJ databases">
        <title>Complete genome sequencing of Virgibacillus halodenitrificans PDB-F2.</title>
        <authorList>
            <person name="Sun Z."/>
            <person name="Zhou Y."/>
            <person name="Li H."/>
        </authorList>
    </citation>
    <scope>NUCLEOTIDE SEQUENCE [LARGE SCALE GENOMIC DNA]</scope>
    <source>
        <strain evidence="2 3">PDB-F2</strain>
    </source>
</reference>
<protein>
    <submittedName>
        <fullName evidence="2">3-hydroxyacyl-CoA dehydrogenase</fullName>
    </submittedName>
</protein>
<dbReference type="SUPFAM" id="SSF54637">
    <property type="entry name" value="Thioesterase/thiol ester dehydrase-isomerase"/>
    <property type="match status" value="1"/>
</dbReference>
<sequence length="158" mass="18391">MTKSKVILEDKVREEWIDYNGHMNDAEYVRVFSWGVDRFMKLVGIDDTLRKENNYTIFTMETHVCYLAEMSLNEQLEVHLKIIDYDAKRVHVFFELYGADGKRAATSEQMLMGIDQTSGKASPFPEEVFKQVEELAKNHTPDENPKEVGRVIGIKRKK</sequence>
<dbReference type="GO" id="GO:0047617">
    <property type="term" value="F:fatty acyl-CoA hydrolase activity"/>
    <property type="evidence" value="ECO:0007669"/>
    <property type="project" value="TreeGrafter"/>
</dbReference>
<feature type="region of interest" description="Disordered" evidence="1">
    <location>
        <begin position="137"/>
        <end position="158"/>
    </location>
</feature>
<feature type="compositionally biased region" description="Basic and acidic residues" evidence="1">
    <location>
        <begin position="137"/>
        <end position="149"/>
    </location>
</feature>
<evidence type="ECO:0000313" key="2">
    <source>
        <dbReference type="EMBL" id="APC49883.1"/>
    </source>
</evidence>
<accession>A0AAC9NMC4</accession>
<dbReference type="GeneID" id="71516209"/>
<dbReference type="PANTHER" id="PTHR31793:SF2">
    <property type="entry name" value="BLR1345 PROTEIN"/>
    <property type="match status" value="1"/>
</dbReference>
<gene>
    <name evidence="2" type="ORF">BME96_17505</name>
</gene>
<organism evidence="2 3">
    <name type="scientific">Virgibacillus halodenitrificans</name>
    <name type="common">Bacillus halodenitrificans</name>
    <dbReference type="NCBI Taxonomy" id="1482"/>
    <lineage>
        <taxon>Bacteria</taxon>
        <taxon>Bacillati</taxon>
        <taxon>Bacillota</taxon>
        <taxon>Bacilli</taxon>
        <taxon>Bacillales</taxon>
        <taxon>Bacillaceae</taxon>
        <taxon>Virgibacillus</taxon>
    </lineage>
</organism>
<dbReference type="InterPro" id="IPR050563">
    <property type="entry name" value="4-hydroxybenzoyl-CoA_TE"/>
</dbReference>
<dbReference type="RefSeq" id="WP_071649779.1">
    <property type="nucleotide sequence ID" value="NZ_CP017962.1"/>
</dbReference>
<evidence type="ECO:0000313" key="3">
    <source>
        <dbReference type="Proteomes" id="UP000182945"/>
    </source>
</evidence>
<dbReference type="InterPro" id="IPR029069">
    <property type="entry name" value="HotDog_dom_sf"/>
</dbReference>